<reference evidence="2" key="1">
    <citation type="submission" date="2018-12" db="EMBL/GenBank/DDBJ databases">
        <authorList>
            <person name="Will S."/>
            <person name="Neumann-Schaal M."/>
            <person name="Henke P."/>
        </authorList>
    </citation>
    <scope>NUCLEOTIDE SEQUENCE</scope>
    <source>
        <strain evidence="2">PCC 7102</strain>
    </source>
</reference>
<dbReference type="Pfam" id="PF01927">
    <property type="entry name" value="Mut7-C"/>
    <property type="match status" value="1"/>
</dbReference>
<evidence type="ECO:0000313" key="3">
    <source>
        <dbReference type="Proteomes" id="UP000271624"/>
    </source>
</evidence>
<dbReference type="PANTHER" id="PTHR39081">
    <property type="entry name" value="MUT7-C DOMAIN-CONTAINING PROTEIN"/>
    <property type="match status" value="1"/>
</dbReference>
<keyword evidence="3" id="KW-1185">Reference proteome</keyword>
<dbReference type="Proteomes" id="UP000271624">
    <property type="component" value="Unassembled WGS sequence"/>
</dbReference>
<proteinExistence type="predicted"/>
<reference evidence="2" key="2">
    <citation type="journal article" date="2019" name="Genome Biol. Evol.">
        <title>Day and night: Metabolic profiles and evolutionary relationships of six axenic non-marine cyanobacteria.</title>
        <authorList>
            <person name="Will S.E."/>
            <person name="Henke P."/>
            <person name="Boedeker C."/>
            <person name="Huang S."/>
            <person name="Brinkmann H."/>
            <person name="Rohde M."/>
            <person name="Jarek M."/>
            <person name="Friedl T."/>
            <person name="Seufert S."/>
            <person name="Schumacher M."/>
            <person name="Overmann J."/>
            <person name="Neumann-Schaal M."/>
            <person name="Petersen J."/>
        </authorList>
    </citation>
    <scope>NUCLEOTIDE SEQUENCE [LARGE SCALE GENOMIC DNA]</scope>
    <source>
        <strain evidence="2">PCC 7102</strain>
    </source>
</reference>
<dbReference type="EMBL" id="RSCL01000003">
    <property type="protein sequence ID" value="RUT08606.1"/>
    <property type="molecule type" value="Genomic_DNA"/>
</dbReference>
<feature type="domain" description="Mut7-C RNAse" evidence="1">
    <location>
        <begin position="9"/>
        <end position="91"/>
    </location>
</feature>
<gene>
    <name evidence="2" type="ORF">DSM106972_017740</name>
</gene>
<evidence type="ECO:0000313" key="2">
    <source>
        <dbReference type="EMBL" id="RUT08606.1"/>
    </source>
</evidence>
<comment type="caution">
    <text evidence="2">The sequence shown here is derived from an EMBL/GenBank/DDBJ whole genome shotgun (WGS) entry which is preliminary data.</text>
</comment>
<dbReference type="AlphaFoldDB" id="A0A433VR75"/>
<dbReference type="InterPro" id="IPR002782">
    <property type="entry name" value="Mut7-C_RNAse_dom"/>
</dbReference>
<name>A0A433VR75_9CYAN</name>
<evidence type="ECO:0000259" key="1">
    <source>
        <dbReference type="Pfam" id="PF01927"/>
    </source>
</evidence>
<accession>A0A433VR75</accession>
<protein>
    <recommendedName>
        <fullName evidence="1">Mut7-C RNAse domain-containing protein</fullName>
    </recommendedName>
</protein>
<dbReference type="PANTHER" id="PTHR39081:SF1">
    <property type="entry name" value="MUT7-C RNASE DOMAIN-CONTAINING PROTEIN"/>
    <property type="match status" value="1"/>
</dbReference>
<sequence>MRGIVVYVYYVRQTDPNKQIVELIQRFNLLKHVAPFRRCIRCNELLSQVNKELVISEIPETVKQINDKFHRCQNCHQIYWKGSHYDQLHSFIDKILKDV</sequence>
<organism evidence="2 3">
    <name type="scientific">Dulcicalothrix desertica PCC 7102</name>
    <dbReference type="NCBI Taxonomy" id="232991"/>
    <lineage>
        <taxon>Bacteria</taxon>
        <taxon>Bacillati</taxon>
        <taxon>Cyanobacteriota</taxon>
        <taxon>Cyanophyceae</taxon>
        <taxon>Nostocales</taxon>
        <taxon>Calotrichaceae</taxon>
        <taxon>Dulcicalothrix</taxon>
    </lineage>
</organism>
<dbReference type="OrthoDB" id="9797655at2"/>